<accession>A0A146KUM4</accession>
<evidence type="ECO:0000313" key="2">
    <source>
        <dbReference type="EMBL" id="JAQ16291.1"/>
    </source>
</evidence>
<dbReference type="EMBL" id="GDHC01002338">
    <property type="protein sequence ID" value="JAQ16291.1"/>
    <property type="molecule type" value="Transcribed_RNA"/>
</dbReference>
<evidence type="ECO:0000313" key="1">
    <source>
        <dbReference type="EMBL" id="JAP98841.1"/>
    </source>
</evidence>
<gene>
    <name evidence="2" type="ORF">g.80583</name>
    <name evidence="1" type="ORF">g.80584</name>
</gene>
<dbReference type="AlphaFoldDB" id="A0A146KUM4"/>
<name>A0A146KUM4_LYGHE</name>
<proteinExistence type="predicted"/>
<organism evidence="1">
    <name type="scientific">Lygus hesperus</name>
    <name type="common">Western plant bug</name>
    <dbReference type="NCBI Taxonomy" id="30085"/>
    <lineage>
        <taxon>Eukaryota</taxon>
        <taxon>Metazoa</taxon>
        <taxon>Ecdysozoa</taxon>
        <taxon>Arthropoda</taxon>
        <taxon>Hexapoda</taxon>
        <taxon>Insecta</taxon>
        <taxon>Pterygota</taxon>
        <taxon>Neoptera</taxon>
        <taxon>Paraneoptera</taxon>
        <taxon>Hemiptera</taxon>
        <taxon>Heteroptera</taxon>
        <taxon>Panheteroptera</taxon>
        <taxon>Cimicomorpha</taxon>
        <taxon>Miridae</taxon>
        <taxon>Mirini</taxon>
        <taxon>Lygus</taxon>
    </lineage>
</organism>
<dbReference type="EMBL" id="GDHC01019787">
    <property type="protein sequence ID" value="JAP98841.1"/>
    <property type="molecule type" value="Transcribed_RNA"/>
</dbReference>
<reference evidence="1" key="1">
    <citation type="journal article" date="2016" name="Gigascience">
        <title>De novo construction of an expanded transcriptome assembly for the western tarnished plant bug, Lygus hesperus.</title>
        <authorList>
            <person name="Tassone E.E."/>
            <person name="Geib S.M."/>
            <person name="Hall B."/>
            <person name="Fabrick J.A."/>
            <person name="Brent C.S."/>
            <person name="Hull J.J."/>
        </authorList>
    </citation>
    <scope>NUCLEOTIDE SEQUENCE</scope>
</reference>
<protein>
    <submittedName>
        <fullName evidence="1">Uncharacterized protein</fullName>
    </submittedName>
</protein>
<sequence length="114" mass="13112">MRPFNTSRLITYREQYSRLQNGPTWIKNRGSESERRGSFIKISSTNINTAMLVFITEVFPLTRTTVVPLGITLHNLFDTYVPTVLLHLDGRASKLLEDRSQKPFHTVQSNPSNF</sequence>